<reference evidence="3 4" key="1">
    <citation type="submission" date="2018-05" db="EMBL/GenBank/DDBJ databases">
        <title>Streptomyces venezuelae.</title>
        <authorList>
            <person name="Kim W."/>
            <person name="Lee N."/>
            <person name="Cho B.-K."/>
        </authorList>
    </citation>
    <scope>NUCLEOTIDE SEQUENCE [LARGE SCALE GENOMIC DNA]</scope>
    <source>
        <strain evidence="3 4">ATCC 14583</strain>
    </source>
</reference>
<feature type="region of interest" description="Disordered" evidence="1">
    <location>
        <begin position="67"/>
        <end position="86"/>
    </location>
</feature>
<proteinExistence type="predicted"/>
<dbReference type="EMBL" id="CP029193">
    <property type="protein sequence ID" value="QES30309.1"/>
    <property type="molecule type" value="Genomic_DNA"/>
</dbReference>
<dbReference type="Proteomes" id="UP000323046">
    <property type="component" value="Chromosome"/>
</dbReference>
<gene>
    <name evidence="3" type="ORF">DEJ47_31235</name>
</gene>
<keyword evidence="2" id="KW-0732">Signal</keyword>
<evidence type="ECO:0000256" key="2">
    <source>
        <dbReference type="SAM" id="SignalP"/>
    </source>
</evidence>
<protein>
    <recommendedName>
        <fullName evidence="5">Secreted protein</fullName>
    </recommendedName>
</protein>
<evidence type="ECO:0008006" key="5">
    <source>
        <dbReference type="Google" id="ProtNLM"/>
    </source>
</evidence>
<evidence type="ECO:0000313" key="4">
    <source>
        <dbReference type="Proteomes" id="UP000323046"/>
    </source>
</evidence>
<organism evidence="3 4">
    <name type="scientific">Streptomyces venezuelae</name>
    <dbReference type="NCBI Taxonomy" id="54571"/>
    <lineage>
        <taxon>Bacteria</taxon>
        <taxon>Bacillati</taxon>
        <taxon>Actinomycetota</taxon>
        <taxon>Actinomycetes</taxon>
        <taxon>Kitasatosporales</taxon>
        <taxon>Streptomycetaceae</taxon>
        <taxon>Streptomyces</taxon>
    </lineage>
</organism>
<keyword evidence="4" id="KW-1185">Reference proteome</keyword>
<evidence type="ECO:0000256" key="1">
    <source>
        <dbReference type="SAM" id="MobiDB-lite"/>
    </source>
</evidence>
<name>A0A5P2BPM2_STRVZ</name>
<feature type="chain" id="PRO_5039320324" description="Secreted protein" evidence="2">
    <location>
        <begin position="28"/>
        <end position="103"/>
    </location>
</feature>
<dbReference type="RefSeq" id="WP_150173876.1">
    <property type="nucleotide sequence ID" value="NZ_CP029193.1"/>
</dbReference>
<sequence length="103" mass="10676">MNARTGLAGLGLAVVAVLGPLATTGTAAAPPPAPENKLTDSICAYVQDILKNIEILKQMKVDALNPQTGGVCGKDTRPTSLTPQGEHTELVEIDFDGLFDGTM</sequence>
<dbReference type="AlphaFoldDB" id="A0A5P2BPM2"/>
<accession>A0A5P2BPM2</accession>
<feature type="signal peptide" evidence="2">
    <location>
        <begin position="1"/>
        <end position="27"/>
    </location>
</feature>
<evidence type="ECO:0000313" key="3">
    <source>
        <dbReference type="EMBL" id="QES30309.1"/>
    </source>
</evidence>